<dbReference type="Pfam" id="PF07690">
    <property type="entry name" value="MFS_1"/>
    <property type="match status" value="1"/>
</dbReference>
<reference evidence="10" key="1">
    <citation type="journal article" date="2019" name="Int. J. Syst. Evol. Microbiol.">
        <title>The Global Catalogue of Microorganisms (GCM) 10K type strain sequencing project: providing services to taxonomists for standard genome sequencing and annotation.</title>
        <authorList>
            <consortium name="The Broad Institute Genomics Platform"/>
            <consortium name="The Broad Institute Genome Sequencing Center for Infectious Disease"/>
            <person name="Wu L."/>
            <person name="Ma J."/>
        </authorList>
    </citation>
    <scope>NUCLEOTIDE SEQUENCE [LARGE SCALE GENOMIC DNA]</scope>
    <source>
        <strain evidence="10">CCUG 53270</strain>
    </source>
</reference>
<dbReference type="PANTHER" id="PTHR23514:SF3">
    <property type="entry name" value="BYPASS OF STOP CODON PROTEIN 6"/>
    <property type="match status" value="1"/>
</dbReference>
<dbReference type="PANTHER" id="PTHR23514">
    <property type="entry name" value="BYPASS OF STOP CODON PROTEIN 6"/>
    <property type="match status" value="1"/>
</dbReference>
<evidence type="ECO:0000256" key="4">
    <source>
        <dbReference type="ARBA" id="ARBA00022692"/>
    </source>
</evidence>
<dbReference type="RefSeq" id="WP_345586868.1">
    <property type="nucleotide sequence ID" value="NZ_BAABJG010000006.1"/>
</dbReference>
<dbReference type="PROSITE" id="PS50850">
    <property type="entry name" value="MFS"/>
    <property type="match status" value="1"/>
</dbReference>
<dbReference type="SUPFAM" id="SSF103473">
    <property type="entry name" value="MFS general substrate transporter"/>
    <property type="match status" value="1"/>
</dbReference>
<sequence length="400" mass="43792">MNKLLWIGCCFYLLIGFTSVIAAALLPELMMHYGRDYADGGNLIFAQFFGFLLGVITQPWWSKRFGRIRMLSFTLYFICFGYFIIGLLPPWPVVLLCLPLVGFGSGMIESTVGALIIDAIQDKKAVAMSRLEVFFGSGALLMPVAISLLIANGRWELTFFGTCFLSLLLAFVWWLYSTGNRQIINIGESLEAEAAPAAVPAKGNRSSRLTYTMLICCIIVFFIYVGLEMSIVNFLPSILLESMNVNAAVASLSVSLFWGTMVLGRFVCGLLAEKYGYTRYLLWCSAATVVVLIGLALMKHLVGAFIMILLIGLFMSGLFSISLIFSNSLFPGRTEQTTSKLIAASGIGGAAFSWLTGRLMEHSSVSFTLWFLVLLGVLLVAMLAVLSKMKPASSADYSSC</sequence>
<evidence type="ECO:0000256" key="3">
    <source>
        <dbReference type="ARBA" id="ARBA00022448"/>
    </source>
</evidence>
<feature type="transmembrane region" description="Helical" evidence="7">
    <location>
        <begin position="157"/>
        <end position="176"/>
    </location>
</feature>
<feature type="transmembrane region" description="Helical" evidence="7">
    <location>
        <begin position="209"/>
        <end position="227"/>
    </location>
</feature>
<dbReference type="Gene3D" id="1.20.1250.20">
    <property type="entry name" value="MFS general substrate transporter like domains"/>
    <property type="match status" value="2"/>
</dbReference>
<feature type="transmembrane region" description="Helical" evidence="7">
    <location>
        <begin position="304"/>
        <end position="325"/>
    </location>
</feature>
<comment type="subcellular location">
    <subcellularLocation>
        <location evidence="1">Cell membrane</location>
        <topology evidence="1">Multi-pass membrane protein</topology>
    </subcellularLocation>
</comment>
<evidence type="ECO:0000313" key="9">
    <source>
        <dbReference type="EMBL" id="MFD1220078.1"/>
    </source>
</evidence>
<evidence type="ECO:0000313" key="10">
    <source>
        <dbReference type="Proteomes" id="UP001597180"/>
    </source>
</evidence>
<organism evidence="9 10">
    <name type="scientific">Paenibacillus vulneris</name>
    <dbReference type="NCBI Taxonomy" id="1133364"/>
    <lineage>
        <taxon>Bacteria</taxon>
        <taxon>Bacillati</taxon>
        <taxon>Bacillota</taxon>
        <taxon>Bacilli</taxon>
        <taxon>Bacillales</taxon>
        <taxon>Paenibacillaceae</taxon>
        <taxon>Paenibacillus</taxon>
    </lineage>
</organism>
<dbReference type="EMBL" id="JBHTLU010000013">
    <property type="protein sequence ID" value="MFD1220078.1"/>
    <property type="molecule type" value="Genomic_DNA"/>
</dbReference>
<keyword evidence="5 7" id="KW-1133">Transmembrane helix</keyword>
<evidence type="ECO:0000256" key="2">
    <source>
        <dbReference type="ARBA" id="ARBA00008335"/>
    </source>
</evidence>
<accession>A0ABW3UH80</accession>
<feature type="domain" description="Major facilitator superfamily (MFS) profile" evidence="8">
    <location>
        <begin position="4"/>
        <end position="393"/>
    </location>
</feature>
<feature type="transmembrane region" description="Helical" evidence="7">
    <location>
        <begin position="367"/>
        <end position="386"/>
    </location>
</feature>
<feature type="transmembrane region" description="Helical" evidence="7">
    <location>
        <begin position="247"/>
        <end position="268"/>
    </location>
</feature>
<dbReference type="InterPro" id="IPR036259">
    <property type="entry name" value="MFS_trans_sf"/>
</dbReference>
<evidence type="ECO:0000256" key="6">
    <source>
        <dbReference type="ARBA" id="ARBA00023136"/>
    </source>
</evidence>
<proteinExistence type="inferred from homology"/>
<keyword evidence="6 7" id="KW-0472">Membrane</keyword>
<feature type="transmembrane region" description="Helical" evidence="7">
    <location>
        <begin position="337"/>
        <end position="355"/>
    </location>
</feature>
<dbReference type="Proteomes" id="UP001597180">
    <property type="component" value="Unassembled WGS sequence"/>
</dbReference>
<evidence type="ECO:0000256" key="7">
    <source>
        <dbReference type="SAM" id="Phobius"/>
    </source>
</evidence>
<feature type="transmembrane region" description="Helical" evidence="7">
    <location>
        <begin position="93"/>
        <end position="119"/>
    </location>
</feature>
<gene>
    <name evidence="9" type="ORF">ACFQ4B_08110</name>
</gene>
<protein>
    <submittedName>
        <fullName evidence="9">MFS transporter</fullName>
    </submittedName>
</protein>
<keyword evidence="3" id="KW-0813">Transport</keyword>
<evidence type="ECO:0000256" key="5">
    <source>
        <dbReference type="ARBA" id="ARBA00022989"/>
    </source>
</evidence>
<keyword evidence="4 7" id="KW-0812">Transmembrane</keyword>
<feature type="transmembrane region" description="Helical" evidence="7">
    <location>
        <begin position="43"/>
        <end position="61"/>
    </location>
</feature>
<comment type="similarity">
    <text evidence="2">Belongs to the major facilitator superfamily.</text>
</comment>
<evidence type="ECO:0000259" key="8">
    <source>
        <dbReference type="PROSITE" id="PS50850"/>
    </source>
</evidence>
<dbReference type="InterPro" id="IPR011701">
    <property type="entry name" value="MFS"/>
</dbReference>
<feature type="transmembrane region" description="Helical" evidence="7">
    <location>
        <begin position="280"/>
        <end position="298"/>
    </location>
</feature>
<dbReference type="InterPro" id="IPR020846">
    <property type="entry name" value="MFS_dom"/>
</dbReference>
<name>A0ABW3UH80_9BACL</name>
<dbReference type="InterPro" id="IPR051788">
    <property type="entry name" value="MFS_Transporter"/>
</dbReference>
<comment type="caution">
    <text evidence="9">The sequence shown here is derived from an EMBL/GenBank/DDBJ whole genome shotgun (WGS) entry which is preliminary data.</text>
</comment>
<feature type="transmembrane region" description="Helical" evidence="7">
    <location>
        <begin position="131"/>
        <end position="151"/>
    </location>
</feature>
<feature type="transmembrane region" description="Helical" evidence="7">
    <location>
        <begin position="68"/>
        <end position="87"/>
    </location>
</feature>
<keyword evidence="10" id="KW-1185">Reference proteome</keyword>
<evidence type="ECO:0000256" key="1">
    <source>
        <dbReference type="ARBA" id="ARBA00004651"/>
    </source>
</evidence>